<evidence type="ECO:0000256" key="2">
    <source>
        <dbReference type="SAM" id="MobiDB-lite"/>
    </source>
</evidence>
<dbReference type="PRINTS" id="PR00069">
    <property type="entry name" value="ALDKETRDTASE"/>
</dbReference>
<feature type="region of interest" description="Disordered" evidence="2">
    <location>
        <begin position="224"/>
        <end position="244"/>
    </location>
</feature>
<feature type="compositionally biased region" description="Basic and acidic residues" evidence="2">
    <location>
        <begin position="224"/>
        <end position="238"/>
    </location>
</feature>
<dbReference type="InterPro" id="IPR020471">
    <property type="entry name" value="AKR"/>
</dbReference>
<protein>
    <submittedName>
        <fullName evidence="4">Aldo/keto reductase</fullName>
        <ecNumber evidence="4">1.1.1.-</ecNumber>
    </submittedName>
</protein>
<dbReference type="InterPro" id="IPR023210">
    <property type="entry name" value="NADP_OxRdtase_dom"/>
</dbReference>
<gene>
    <name evidence="4" type="ORF">ACFQ19_10780</name>
</gene>
<accession>A0ABW3NH48</accession>
<dbReference type="EC" id="1.1.1.-" evidence="4"/>
<dbReference type="InterPro" id="IPR036812">
    <property type="entry name" value="NAD(P)_OxRdtase_dom_sf"/>
</dbReference>
<dbReference type="Gene3D" id="3.20.20.100">
    <property type="entry name" value="NADP-dependent oxidoreductase domain"/>
    <property type="match status" value="1"/>
</dbReference>
<keyword evidence="5" id="KW-1185">Reference proteome</keyword>
<dbReference type="PANTHER" id="PTHR43364">
    <property type="entry name" value="NADH-SPECIFIC METHYLGLYOXAL REDUCTASE-RELATED"/>
    <property type="match status" value="1"/>
</dbReference>
<dbReference type="RefSeq" id="WP_379592089.1">
    <property type="nucleotide sequence ID" value="NZ_JBHTKK010000012.1"/>
</dbReference>
<evidence type="ECO:0000313" key="4">
    <source>
        <dbReference type="EMBL" id="MFD1066508.1"/>
    </source>
</evidence>
<comment type="caution">
    <text evidence="4">The sequence shown here is derived from an EMBL/GenBank/DDBJ whole genome shotgun (WGS) entry which is preliminary data.</text>
</comment>
<dbReference type="Proteomes" id="UP001597041">
    <property type="component" value="Unassembled WGS sequence"/>
</dbReference>
<dbReference type="GO" id="GO:0016491">
    <property type="term" value="F:oxidoreductase activity"/>
    <property type="evidence" value="ECO:0007669"/>
    <property type="project" value="UniProtKB-KW"/>
</dbReference>
<keyword evidence="1 4" id="KW-0560">Oxidoreductase</keyword>
<dbReference type="CDD" id="cd19079">
    <property type="entry name" value="AKR_EcYajO-like"/>
    <property type="match status" value="1"/>
</dbReference>
<evidence type="ECO:0000313" key="5">
    <source>
        <dbReference type="Proteomes" id="UP001597041"/>
    </source>
</evidence>
<evidence type="ECO:0000259" key="3">
    <source>
        <dbReference type="Pfam" id="PF00248"/>
    </source>
</evidence>
<dbReference type="PANTHER" id="PTHR43364:SF4">
    <property type="entry name" value="NAD(P)-LINKED OXIDOREDUCTASE SUPERFAMILY PROTEIN"/>
    <property type="match status" value="1"/>
</dbReference>
<sequence>MEYVKLGNTGLDVSRLCLGGMSFGDPEKWIHPWVLDEEHSRLIIKRALELGINFFDTANVYSNGISEEIMGRALKDYANRDEIAIATKLYFPTHEGPNAVGLSRKAIMSEIDKSLERLGTDYVDLYIIHRWDYNTPIEETMEALHDVVKAGKARYIGASAMYAWQFLKANHVAEKNGWTKFVSMQNHLNLLYREEEREMLPLCKEEKIGVTPYSPLASGRLTRDWSETTKRSETDKSQKSKYGATEDTDRVIVERVAEIAKKRGVPCVQIALAWLLQKEPVTAPVIGATKLYHIEDPVAALSIHLTPEEVAFLEEPYVPHLIVGPL</sequence>
<dbReference type="Pfam" id="PF00248">
    <property type="entry name" value="Aldo_ket_red"/>
    <property type="match status" value="1"/>
</dbReference>
<feature type="domain" description="NADP-dependent oxidoreductase" evidence="3">
    <location>
        <begin position="15"/>
        <end position="315"/>
    </location>
</feature>
<proteinExistence type="predicted"/>
<dbReference type="InterPro" id="IPR050523">
    <property type="entry name" value="AKR_Detox_Biosynth"/>
</dbReference>
<dbReference type="EMBL" id="JBHTKK010000012">
    <property type="protein sequence ID" value="MFD1066508.1"/>
    <property type="molecule type" value="Genomic_DNA"/>
</dbReference>
<name>A0ABW3NH48_9BACI</name>
<reference evidence="5" key="1">
    <citation type="journal article" date="2019" name="Int. J. Syst. Evol. Microbiol.">
        <title>The Global Catalogue of Microorganisms (GCM) 10K type strain sequencing project: providing services to taxonomists for standard genome sequencing and annotation.</title>
        <authorList>
            <consortium name="The Broad Institute Genomics Platform"/>
            <consortium name="The Broad Institute Genome Sequencing Center for Infectious Disease"/>
            <person name="Wu L."/>
            <person name="Ma J."/>
        </authorList>
    </citation>
    <scope>NUCLEOTIDE SEQUENCE [LARGE SCALE GENOMIC DNA]</scope>
    <source>
        <strain evidence="5">CCUG 56608</strain>
    </source>
</reference>
<dbReference type="SUPFAM" id="SSF51430">
    <property type="entry name" value="NAD(P)-linked oxidoreductase"/>
    <property type="match status" value="1"/>
</dbReference>
<evidence type="ECO:0000256" key="1">
    <source>
        <dbReference type="ARBA" id="ARBA00023002"/>
    </source>
</evidence>
<organism evidence="4 5">
    <name type="scientific">Oceanobacillus locisalsi</name>
    <dbReference type="NCBI Taxonomy" id="546107"/>
    <lineage>
        <taxon>Bacteria</taxon>
        <taxon>Bacillati</taxon>
        <taxon>Bacillota</taxon>
        <taxon>Bacilli</taxon>
        <taxon>Bacillales</taxon>
        <taxon>Bacillaceae</taxon>
        <taxon>Oceanobacillus</taxon>
    </lineage>
</organism>